<dbReference type="OrthoDB" id="10583262at2759"/>
<feature type="compositionally biased region" description="Basic and acidic residues" evidence="3">
    <location>
        <begin position="129"/>
        <end position="139"/>
    </location>
</feature>
<dbReference type="InterPro" id="IPR001623">
    <property type="entry name" value="DnaJ_domain"/>
</dbReference>
<protein>
    <recommendedName>
        <fullName evidence="4">J domain-containing protein</fullName>
    </recommendedName>
</protein>
<dbReference type="InParanoid" id="A0A024GRV0"/>
<dbReference type="EMBL" id="CAIX01000295">
    <property type="protein sequence ID" value="CCI49416.1"/>
    <property type="molecule type" value="Genomic_DNA"/>
</dbReference>
<dbReference type="PANTHER" id="PTHR45188">
    <property type="entry name" value="DNAJ PROTEIN P58IPK HOMOLOG"/>
    <property type="match status" value="1"/>
</dbReference>
<feature type="region of interest" description="Disordered" evidence="3">
    <location>
        <begin position="129"/>
        <end position="162"/>
    </location>
</feature>
<dbReference type="InterPro" id="IPR018253">
    <property type="entry name" value="DnaJ_domain_CS"/>
</dbReference>
<gene>
    <name evidence="5" type="ORF">BN9_107300</name>
</gene>
<comment type="caution">
    <text evidence="5">The sequence shown here is derived from an EMBL/GenBank/DDBJ whole genome shotgun (WGS) entry which is preliminary data.</text>
</comment>
<evidence type="ECO:0000256" key="1">
    <source>
        <dbReference type="ARBA" id="ARBA00022737"/>
    </source>
</evidence>
<dbReference type="PROSITE" id="PS00636">
    <property type="entry name" value="DNAJ_1"/>
    <property type="match status" value="1"/>
</dbReference>
<proteinExistence type="predicted"/>
<keyword evidence="2" id="KW-0802">TPR repeat</keyword>
<keyword evidence="6" id="KW-1185">Reference proteome</keyword>
<dbReference type="AlphaFoldDB" id="A0A024GRV0"/>
<feature type="domain" description="J" evidence="4">
    <location>
        <begin position="107"/>
        <end position="135"/>
    </location>
</feature>
<dbReference type="SUPFAM" id="SSF46565">
    <property type="entry name" value="Chaperone J-domain"/>
    <property type="match status" value="1"/>
</dbReference>
<evidence type="ECO:0000256" key="2">
    <source>
        <dbReference type="ARBA" id="ARBA00022803"/>
    </source>
</evidence>
<reference evidence="5 6" key="1">
    <citation type="submission" date="2012-05" db="EMBL/GenBank/DDBJ databases">
        <title>Recombination and specialization in a pathogen metapopulation.</title>
        <authorList>
            <person name="Gardiner A."/>
            <person name="Kemen E."/>
            <person name="Schultz-Larsen T."/>
            <person name="MacLean D."/>
            <person name="Van Oosterhout C."/>
            <person name="Jones J.D.G."/>
        </authorList>
    </citation>
    <scope>NUCLEOTIDE SEQUENCE [LARGE SCALE GENOMIC DNA]</scope>
    <source>
        <strain evidence="5 6">Ac Nc2</strain>
    </source>
</reference>
<dbReference type="InterPro" id="IPR036869">
    <property type="entry name" value="J_dom_sf"/>
</dbReference>
<evidence type="ECO:0000256" key="3">
    <source>
        <dbReference type="SAM" id="MobiDB-lite"/>
    </source>
</evidence>
<dbReference type="PANTHER" id="PTHR45188:SF2">
    <property type="entry name" value="DNAJ HOMOLOG SUBFAMILY C MEMBER 7"/>
    <property type="match status" value="1"/>
</dbReference>
<name>A0A024GRV0_9STRA</name>
<dbReference type="Pfam" id="PF00226">
    <property type="entry name" value="DnaJ"/>
    <property type="match status" value="1"/>
</dbReference>
<keyword evidence="1" id="KW-0677">Repeat</keyword>
<dbReference type="Proteomes" id="UP000053237">
    <property type="component" value="Unassembled WGS sequence"/>
</dbReference>
<evidence type="ECO:0000259" key="4">
    <source>
        <dbReference type="Pfam" id="PF00226"/>
    </source>
</evidence>
<organism evidence="5 6">
    <name type="scientific">Albugo candida</name>
    <dbReference type="NCBI Taxonomy" id="65357"/>
    <lineage>
        <taxon>Eukaryota</taxon>
        <taxon>Sar</taxon>
        <taxon>Stramenopiles</taxon>
        <taxon>Oomycota</taxon>
        <taxon>Peronosporomycetes</taxon>
        <taxon>Albuginales</taxon>
        <taxon>Albuginaceae</taxon>
        <taxon>Albugo</taxon>
    </lineage>
</organism>
<evidence type="ECO:0000313" key="5">
    <source>
        <dbReference type="EMBL" id="CCI49416.1"/>
    </source>
</evidence>
<sequence length="175" mass="20159">MFLTYPLDDWSHHLDYTNHKWQIILCGSKKQGTQTIFSIYSTLTTFTNRLETSRNNQESSDVDTLANQEPFDVDTLVITGEIGSTGFRTNSNFYGYITASSKRTEEEHETINKKFQLIAEAYEILSDEEKRERYDRGEDVTGNQQEQHHPFGRGNPFGGSHVFQQGGQTFHFAFN</sequence>
<evidence type="ECO:0000313" key="6">
    <source>
        <dbReference type="Proteomes" id="UP000053237"/>
    </source>
</evidence>
<accession>A0A024GRV0</accession>
<dbReference type="Gene3D" id="1.10.287.110">
    <property type="entry name" value="DnaJ domain"/>
    <property type="match status" value="1"/>
</dbReference>